<feature type="domain" description="C2H2-type" evidence="9">
    <location>
        <begin position="286"/>
        <end position="314"/>
    </location>
</feature>
<evidence type="ECO:0000256" key="6">
    <source>
        <dbReference type="ARBA" id="ARBA00023242"/>
    </source>
</evidence>
<dbReference type="PANTHER" id="PTHR24379:SF121">
    <property type="entry name" value="C2H2-TYPE DOMAIN-CONTAINING PROTEIN"/>
    <property type="match status" value="1"/>
</dbReference>
<dbReference type="Pfam" id="PF00096">
    <property type="entry name" value="zf-C2H2"/>
    <property type="match status" value="6"/>
</dbReference>
<feature type="region of interest" description="Disordered" evidence="8">
    <location>
        <begin position="1"/>
        <end position="35"/>
    </location>
</feature>
<feature type="domain" description="C2H2-type" evidence="9">
    <location>
        <begin position="258"/>
        <end position="285"/>
    </location>
</feature>
<dbReference type="OrthoDB" id="6077919at2759"/>
<dbReference type="SUPFAM" id="SSF57667">
    <property type="entry name" value="beta-beta-alpha zinc fingers"/>
    <property type="match status" value="5"/>
</dbReference>
<evidence type="ECO:0000256" key="8">
    <source>
        <dbReference type="SAM" id="MobiDB-lite"/>
    </source>
</evidence>
<dbReference type="PROSITE" id="PS00028">
    <property type="entry name" value="ZINC_FINGER_C2H2_1"/>
    <property type="match status" value="8"/>
</dbReference>
<feature type="domain" description="C2H2-type" evidence="9">
    <location>
        <begin position="371"/>
        <end position="400"/>
    </location>
</feature>
<evidence type="ECO:0000256" key="4">
    <source>
        <dbReference type="ARBA" id="ARBA00022771"/>
    </source>
</evidence>
<evidence type="ECO:0000313" key="11">
    <source>
        <dbReference type="Proteomes" id="UP000663880"/>
    </source>
</evidence>
<dbReference type="InterPro" id="IPR013087">
    <property type="entry name" value="Znf_C2H2_type"/>
</dbReference>
<feature type="domain" description="C2H2-type" evidence="9">
    <location>
        <begin position="123"/>
        <end position="150"/>
    </location>
</feature>
<evidence type="ECO:0000313" key="10">
    <source>
        <dbReference type="EMBL" id="CAF4939461.1"/>
    </source>
</evidence>
<dbReference type="PANTHER" id="PTHR24379">
    <property type="entry name" value="KRAB AND ZINC FINGER DOMAIN-CONTAINING"/>
    <property type="match status" value="1"/>
</dbReference>
<dbReference type="EMBL" id="CAJOBZ010000066">
    <property type="protein sequence ID" value="CAF4939461.1"/>
    <property type="molecule type" value="Genomic_DNA"/>
</dbReference>
<dbReference type="GO" id="GO:0008270">
    <property type="term" value="F:zinc ion binding"/>
    <property type="evidence" value="ECO:0007669"/>
    <property type="project" value="UniProtKB-KW"/>
</dbReference>
<dbReference type="PROSITE" id="PS50157">
    <property type="entry name" value="ZINC_FINGER_C2H2_2"/>
    <property type="match status" value="8"/>
</dbReference>
<comment type="caution">
    <text evidence="10">The sequence shown here is derived from an EMBL/GenBank/DDBJ whole genome shotgun (WGS) entry which is preliminary data.</text>
</comment>
<gene>
    <name evidence="10" type="ORF">PMACD_LOCUS14595</name>
</gene>
<feature type="domain" description="C2H2-type" evidence="9">
    <location>
        <begin position="342"/>
        <end position="370"/>
    </location>
</feature>
<keyword evidence="5" id="KW-0862">Zinc</keyword>
<evidence type="ECO:0000256" key="5">
    <source>
        <dbReference type="ARBA" id="ARBA00022833"/>
    </source>
</evidence>
<dbReference type="SMART" id="SM00355">
    <property type="entry name" value="ZnF_C2H2"/>
    <property type="match status" value="11"/>
</dbReference>
<organism evidence="10 11">
    <name type="scientific">Pieris macdunnoughi</name>
    <dbReference type="NCBI Taxonomy" id="345717"/>
    <lineage>
        <taxon>Eukaryota</taxon>
        <taxon>Metazoa</taxon>
        <taxon>Ecdysozoa</taxon>
        <taxon>Arthropoda</taxon>
        <taxon>Hexapoda</taxon>
        <taxon>Insecta</taxon>
        <taxon>Pterygota</taxon>
        <taxon>Neoptera</taxon>
        <taxon>Endopterygota</taxon>
        <taxon>Lepidoptera</taxon>
        <taxon>Glossata</taxon>
        <taxon>Ditrysia</taxon>
        <taxon>Papilionoidea</taxon>
        <taxon>Pieridae</taxon>
        <taxon>Pierinae</taxon>
        <taxon>Pieris</taxon>
    </lineage>
</organism>
<evidence type="ECO:0000259" key="9">
    <source>
        <dbReference type="PROSITE" id="PS50157"/>
    </source>
</evidence>
<dbReference type="FunFam" id="3.30.160.60:FF:000870">
    <property type="entry name" value="zinc finger protein 197 isoform X1"/>
    <property type="match status" value="1"/>
</dbReference>
<feature type="domain" description="C2H2-type" evidence="9">
    <location>
        <begin position="178"/>
        <end position="205"/>
    </location>
</feature>
<reference evidence="10" key="1">
    <citation type="submission" date="2021-02" db="EMBL/GenBank/DDBJ databases">
        <authorList>
            <person name="Steward A R."/>
        </authorList>
    </citation>
    <scope>NUCLEOTIDE SEQUENCE</scope>
</reference>
<dbReference type="FunFam" id="3.30.160.60:FF:000145">
    <property type="entry name" value="Zinc finger protein 574"/>
    <property type="match status" value="1"/>
</dbReference>
<evidence type="ECO:0000256" key="3">
    <source>
        <dbReference type="ARBA" id="ARBA00022737"/>
    </source>
</evidence>
<dbReference type="AlphaFoldDB" id="A0A821XA88"/>
<dbReference type="InterPro" id="IPR036236">
    <property type="entry name" value="Znf_C2H2_sf"/>
</dbReference>
<sequence>MDANKDIEVKEQQSSNLQAVKMDESNDSGENTSLNQDLKLEPELYSYDTNVYKKYFLRETKLKPDVYIEDVKIKSTRSRSTKDTITKDILEDLYICDICDFTSSSEIGMTLHRNSHNNITNKYKCNICKQEFCTNTLLKNHKDKHEDETFLCKKCKLAFSDHRVYLTHLINHMTKPPYSCFECDYEFRKLRSLKAHIKHHFLDVEVQCPICKKKIGKRSLNNHIQTHNSATECIECHKLVSKNNIDYHMAVHTGLKPFQCLYCGKGFITTSQRLRHSRQHTDYRPYKCEICDRAFPQNIELQRHILSKHSSHRYECDTCGKRYKHKNSLAMHIRIHTNYKPFKCPKCPKVFTVLPSLKSHFYTRHIKENKFHCETCGNEFKTVQGLRNHKLTKAHQRMEYKLKMEK</sequence>
<keyword evidence="2" id="KW-0479">Metal-binding</keyword>
<protein>
    <recommendedName>
        <fullName evidence="9">C2H2-type domain-containing protein</fullName>
    </recommendedName>
</protein>
<proteinExistence type="predicted"/>
<evidence type="ECO:0000256" key="1">
    <source>
        <dbReference type="ARBA" id="ARBA00004123"/>
    </source>
</evidence>
<accession>A0A821XA88</accession>
<dbReference type="Gene3D" id="3.30.160.60">
    <property type="entry name" value="Classic Zinc Finger"/>
    <property type="match status" value="6"/>
</dbReference>
<name>A0A821XA88_9NEOP</name>
<keyword evidence="6" id="KW-0539">Nucleus</keyword>
<keyword evidence="3" id="KW-0677">Repeat</keyword>
<dbReference type="GO" id="GO:0005634">
    <property type="term" value="C:nucleus"/>
    <property type="evidence" value="ECO:0007669"/>
    <property type="project" value="UniProtKB-SubCell"/>
</dbReference>
<keyword evidence="4 7" id="KW-0863">Zinc-finger</keyword>
<evidence type="ECO:0000256" key="7">
    <source>
        <dbReference type="PROSITE-ProRule" id="PRU00042"/>
    </source>
</evidence>
<feature type="domain" description="C2H2-type" evidence="9">
    <location>
        <begin position="150"/>
        <end position="177"/>
    </location>
</feature>
<evidence type="ECO:0000256" key="2">
    <source>
        <dbReference type="ARBA" id="ARBA00022723"/>
    </source>
</evidence>
<comment type="subcellular location">
    <subcellularLocation>
        <location evidence="1">Nucleus</location>
    </subcellularLocation>
</comment>
<keyword evidence="11" id="KW-1185">Reference proteome</keyword>
<feature type="domain" description="C2H2-type" evidence="9">
    <location>
        <begin position="314"/>
        <end position="341"/>
    </location>
</feature>
<dbReference type="Proteomes" id="UP000663880">
    <property type="component" value="Unassembled WGS sequence"/>
</dbReference>
<feature type="compositionally biased region" description="Basic and acidic residues" evidence="8">
    <location>
        <begin position="1"/>
        <end position="11"/>
    </location>
</feature>